<dbReference type="GO" id="GO:0006817">
    <property type="term" value="P:phosphate ion transport"/>
    <property type="evidence" value="ECO:0007669"/>
    <property type="project" value="UniProtKB-KW"/>
</dbReference>
<evidence type="ECO:0000256" key="5">
    <source>
        <dbReference type="ARBA" id="ARBA00022490"/>
    </source>
</evidence>
<keyword evidence="6 7" id="KW-0592">Phosphate transport</keyword>
<comment type="function">
    <text evidence="7">Plays a role in the regulation of phosphate uptake.</text>
</comment>
<comment type="similarity">
    <text evidence="2 7">Belongs to the PhoU family.</text>
</comment>
<dbReference type="InterPro" id="IPR026022">
    <property type="entry name" value="PhoU_dom"/>
</dbReference>
<reference evidence="9 10" key="1">
    <citation type="journal article" date="2011" name="EMBO J.">
        <title>Structural diversity of bacterial flagellar motors.</title>
        <authorList>
            <person name="Chen S."/>
            <person name="Beeby M."/>
            <person name="Murphy G.E."/>
            <person name="Leadbetter J.R."/>
            <person name="Hendrixson D.R."/>
            <person name="Briegel A."/>
            <person name="Li Z."/>
            <person name="Shi J."/>
            <person name="Tocheva E.I."/>
            <person name="Muller A."/>
            <person name="Dobro M.J."/>
            <person name="Jensen G.J."/>
        </authorList>
    </citation>
    <scope>NUCLEOTIDE SEQUENCE [LARGE SCALE GENOMIC DNA]</scope>
    <source>
        <strain evidence="9 10">DSM 6540</strain>
    </source>
</reference>
<dbReference type="InterPro" id="IPR028366">
    <property type="entry name" value="PhoU"/>
</dbReference>
<dbReference type="Pfam" id="PF01895">
    <property type="entry name" value="PhoU"/>
    <property type="match status" value="2"/>
</dbReference>
<proteinExistence type="inferred from homology"/>
<feature type="domain" description="PhoU" evidence="8">
    <location>
        <begin position="125"/>
        <end position="209"/>
    </location>
</feature>
<evidence type="ECO:0000313" key="10">
    <source>
        <dbReference type="Proteomes" id="UP000003240"/>
    </source>
</evidence>
<dbReference type="STRING" id="1009370.ALO_08675"/>
<dbReference type="GO" id="GO:0030643">
    <property type="term" value="P:intracellular phosphate ion homeostasis"/>
    <property type="evidence" value="ECO:0007669"/>
    <property type="project" value="InterPro"/>
</dbReference>
<keyword evidence="5 7" id="KW-0963">Cytoplasm</keyword>
<evidence type="ECO:0000313" key="9">
    <source>
        <dbReference type="EMBL" id="EGO64269.1"/>
    </source>
</evidence>
<protein>
    <recommendedName>
        <fullName evidence="7">Phosphate-specific transport system accessory protein PhoU</fullName>
    </recommendedName>
</protein>
<dbReference type="Gene3D" id="1.20.58.220">
    <property type="entry name" value="Phosphate transport system protein phou homolog 2, domain 2"/>
    <property type="match status" value="1"/>
</dbReference>
<keyword evidence="4 7" id="KW-0813">Transport</keyword>
<dbReference type="InterPro" id="IPR038078">
    <property type="entry name" value="PhoU-like_sf"/>
</dbReference>
<dbReference type="RefSeq" id="WP_004094713.1">
    <property type="nucleotide sequence ID" value="NZ_AFGF01000066.1"/>
</dbReference>
<dbReference type="eggNOG" id="COG0704">
    <property type="taxonomic scope" value="Bacteria"/>
</dbReference>
<name>F7NI37_9FIRM</name>
<comment type="caution">
    <text evidence="9">The sequence shown here is derived from an EMBL/GenBank/DDBJ whole genome shotgun (WGS) entry which is preliminary data.</text>
</comment>
<comment type="subcellular location">
    <subcellularLocation>
        <location evidence="1 7">Cytoplasm</location>
    </subcellularLocation>
</comment>
<gene>
    <name evidence="9" type="ORF">ALO_08675</name>
</gene>
<dbReference type="SUPFAM" id="SSF109755">
    <property type="entry name" value="PhoU-like"/>
    <property type="match status" value="1"/>
</dbReference>
<evidence type="ECO:0000256" key="7">
    <source>
        <dbReference type="PIRNR" id="PIRNR003107"/>
    </source>
</evidence>
<keyword evidence="10" id="KW-1185">Reference proteome</keyword>
<evidence type="ECO:0000256" key="4">
    <source>
        <dbReference type="ARBA" id="ARBA00022448"/>
    </source>
</evidence>
<dbReference type="OrthoDB" id="9814256at2"/>
<dbReference type="AlphaFoldDB" id="F7NI37"/>
<accession>F7NI37</accession>
<evidence type="ECO:0000256" key="6">
    <source>
        <dbReference type="ARBA" id="ARBA00022592"/>
    </source>
</evidence>
<sequence length="225" mass="24864">MVRKEYLNELANIRSTVIGMGEKTVASVLNATSALAERDSEMAAASRQYEKDVDKIYTAVDETCIRTMATQQPAATDLRFLVATMKIATEVERIADYANNIAKIVQKKFPQVDVTHIVPLSPTVKSMGDLAATMLSDAMRAYATNDPDLASEVIGRDDAVDRIRKDLFVKLISNATADAKALEAILELHTAIRYIERVADRSTNIAEWVFYVATGYKMPDEKPGK</sequence>
<dbReference type="NCBIfam" id="TIGR02135">
    <property type="entry name" value="phoU_full"/>
    <property type="match status" value="1"/>
</dbReference>
<dbReference type="GO" id="GO:0005737">
    <property type="term" value="C:cytoplasm"/>
    <property type="evidence" value="ECO:0007669"/>
    <property type="project" value="UniProtKB-SubCell"/>
</dbReference>
<evidence type="ECO:0000256" key="2">
    <source>
        <dbReference type="ARBA" id="ARBA00008107"/>
    </source>
</evidence>
<evidence type="ECO:0000256" key="3">
    <source>
        <dbReference type="ARBA" id="ARBA00011738"/>
    </source>
</evidence>
<organism evidence="9 10">
    <name type="scientific">Acetonema longum DSM 6540</name>
    <dbReference type="NCBI Taxonomy" id="1009370"/>
    <lineage>
        <taxon>Bacteria</taxon>
        <taxon>Bacillati</taxon>
        <taxon>Bacillota</taxon>
        <taxon>Negativicutes</taxon>
        <taxon>Acetonemataceae</taxon>
        <taxon>Acetonema</taxon>
    </lineage>
</organism>
<feature type="domain" description="PhoU" evidence="8">
    <location>
        <begin position="19"/>
        <end position="105"/>
    </location>
</feature>
<dbReference type="PANTHER" id="PTHR42930:SF3">
    <property type="entry name" value="PHOSPHATE-SPECIFIC TRANSPORT SYSTEM ACCESSORY PROTEIN PHOU"/>
    <property type="match status" value="1"/>
</dbReference>
<evidence type="ECO:0000256" key="1">
    <source>
        <dbReference type="ARBA" id="ARBA00004496"/>
    </source>
</evidence>
<evidence type="ECO:0000259" key="8">
    <source>
        <dbReference type="Pfam" id="PF01895"/>
    </source>
</evidence>
<dbReference type="Proteomes" id="UP000003240">
    <property type="component" value="Unassembled WGS sequence"/>
</dbReference>
<dbReference type="EMBL" id="AFGF01000066">
    <property type="protein sequence ID" value="EGO64269.1"/>
    <property type="molecule type" value="Genomic_DNA"/>
</dbReference>
<comment type="subunit">
    <text evidence="3 7">Homodimer.</text>
</comment>
<dbReference type="FunFam" id="1.20.58.220:FF:000004">
    <property type="entry name" value="Phosphate-specific transport system accessory protein PhoU"/>
    <property type="match status" value="1"/>
</dbReference>
<dbReference type="PANTHER" id="PTHR42930">
    <property type="entry name" value="PHOSPHATE-SPECIFIC TRANSPORT SYSTEM ACCESSORY PROTEIN PHOU"/>
    <property type="match status" value="1"/>
</dbReference>
<dbReference type="GO" id="GO:0045936">
    <property type="term" value="P:negative regulation of phosphate metabolic process"/>
    <property type="evidence" value="ECO:0007669"/>
    <property type="project" value="InterPro"/>
</dbReference>
<dbReference type="PIRSF" id="PIRSF003107">
    <property type="entry name" value="PhoU"/>
    <property type="match status" value="1"/>
</dbReference>